<name>A0A2V4A1E4_9BACT</name>
<organism evidence="1 2">
    <name type="scientific">Marinifilum breve</name>
    <dbReference type="NCBI Taxonomy" id="2184082"/>
    <lineage>
        <taxon>Bacteria</taxon>
        <taxon>Pseudomonadati</taxon>
        <taxon>Bacteroidota</taxon>
        <taxon>Bacteroidia</taxon>
        <taxon>Marinilabiliales</taxon>
        <taxon>Marinifilaceae</taxon>
    </lineage>
</organism>
<gene>
    <name evidence="1" type="ORF">DF185_09420</name>
</gene>
<dbReference type="AlphaFoldDB" id="A0A2V4A1E4"/>
<evidence type="ECO:0000313" key="1">
    <source>
        <dbReference type="EMBL" id="PXY01677.1"/>
    </source>
</evidence>
<dbReference type="Proteomes" id="UP000248079">
    <property type="component" value="Unassembled WGS sequence"/>
</dbReference>
<protein>
    <submittedName>
        <fullName evidence="1">Uncharacterized protein</fullName>
    </submittedName>
</protein>
<keyword evidence="2" id="KW-1185">Reference proteome</keyword>
<reference evidence="1 2" key="1">
    <citation type="submission" date="2018-05" db="EMBL/GenBank/DDBJ databases">
        <title>Marinifilum breve JC075T sp. nov., a marine bacterium isolated from Yongle Blue Hole in the South China Sea.</title>
        <authorList>
            <person name="Fu T."/>
        </authorList>
    </citation>
    <scope>NUCLEOTIDE SEQUENCE [LARGE SCALE GENOMIC DNA]</scope>
    <source>
        <strain evidence="1 2">JC075</strain>
    </source>
</reference>
<dbReference type="EMBL" id="QFLI01000003">
    <property type="protein sequence ID" value="PXY01677.1"/>
    <property type="molecule type" value="Genomic_DNA"/>
</dbReference>
<sequence>MEALLNLDTTQINLNDLSVKERFCLASFLEVAYVLNSNDLSVKMSPSEYRDNYIFKHLINNSIAILKVSILL</sequence>
<accession>A0A2V4A1E4</accession>
<proteinExistence type="predicted"/>
<comment type="caution">
    <text evidence="1">The sequence shown here is derived from an EMBL/GenBank/DDBJ whole genome shotgun (WGS) entry which is preliminary data.</text>
</comment>
<evidence type="ECO:0000313" key="2">
    <source>
        <dbReference type="Proteomes" id="UP000248079"/>
    </source>
</evidence>